<accession>A0A0F8Z9A7</accession>
<comment type="caution">
    <text evidence="1">The sequence shown here is derived from an EMBL/GenBank/DDBJ whole genome shotgun (WGS) entry which is preliminary data.</text>
</comment>
<feature type="non-terminal residue" evidence="1">
    <location>
        <position position="1"/>
    </location>
</feature>
<proteinExistence type="predicted"/>
<sequence>IGLLDCQYQNDTEFVQLTAYSEEATNKVNGVTMSLPSLDTRLSLYDVLLQSPNISNPYVDPDNEDNPKKYKGIKVDLGIRIEQSVTRTTQDDNGGLIADKIQDGTFVPIPQHTYFWSPTALNIGELLNPALRRGGKTGLSTRTQLRAMRDEGGGSIRFFYIGTSLAPVSGELWELSEAHHWHQRIFDDIESGNFSLSVVSPGSIVVEETTEPAQNPNGWKTGKAWGQIPTFGADANTWNEGFKTYKTFYYIGEAPFKEINPRNGQKITVPKYKDTGNALYSITDESHNHTQFAKDTADLEYEILKNINGDILPDTSCVFGLTLDSYLYYDIGLLTRINVDNTTTADIYNKSNGFPVSAKSVTISLADRTVSIDADNTKSVAELEIINSEFPDEDSDEYIQPEKSIYLYT</sequence>
<protein>
    <submittedName>
        <fullName evidence="1">Uncharacterized protein</fullName>
    </submittedName>
</protein>
<dbReference type="EMBL" id="LAZR01052614">
    <property type="protein sequence ID" value="KKK82560.1"/>
    <property type="molecule type" value="Genomic_DNA"/>
</dbReference>
<feature type="non-terminal residue" evidence="1">
    <location>
        <position position="409"/>
    </location>
</feature>
<evidence type="ECO:0000313" key="1">
    <source>
        <dbReference type="EMBL" id="KKK82560.1"/>
    </source>
</evidence>
<dbReference type="AlphaFoldDB" id="A0A0F8Z9A7"/>
<gene>
    <name evidence="1" type="ORF">LCGC14_2802170</name>
</gene>
<name>A0A0F8Z9A7_9ZZZZ</name>
<organism evidence="1">
    <name type="scientific">marine sediment metagenome</name>
    <dbReference type="NCBI Taxonomy" id="412755"/>
    <lineage>
        <taxon>unclassified sequences</taxon>
        <taxon>metagenomes</taxon>
        <taxon>ecological metagenomes</taxon>
    </lineage>
</organism>
<reference evidence="1" key="1">
    <citation type="journal article" date="2015" name="Nature">
        <title>Complex archaea that bridge the gap between prokaryotes and eukaryotes.</title>
        <authorList>
            <person name="Spang A."/>
            <person name="Saw J.H."/>
            <person name="Jorgensen S.L."/>
            <person name="Zaremba-Niedzwiedzka K."/>
            <person name="Martijn J."/>
            <person name="Lind A.E."/>
            <person name="van Eijk R."/>
            <person name="Schleper C."/>
            <person name="Guy L."/>
            <person name="Ettema T.J."/>
        </authorList>
    </citation>
    <scope>NUCLEOTIDE SEQUENCE</scope>
</reference>